<evidence type="ECO:0000256" key="18">
    <source>
        <dbReference type="ARBA" id="ARBA00067769"/>
    </source>
</evidence>
<dbReference type="OrthoDB" id="2261376at2759"/>
<feature type="region of interest" description="Disordered" evidence="20">
    <location>
        <begin position="117"/>
        <end position="139"/>
    </location>
</feature>
<dbReference type="GO" id="GO:0016020">
    <property type="term" value="C:membrane"/>
    <property type="evidence" value="ECO:0007669"/>
    <property type="project" value="UniProtKB-SubCell"/>
</dbReference>
<dbReference type="SMART" id="SM00647">
    <property type="entry name" value="IBR"/>
    <property type="match status" value="2"/>
</dbReference>
<evidence type="ECO:0000256" key="19">
    <source>
        <dbReference type="ARBA" id="ARBA00080640"/>
    </source>
</evidence>
<evidence type="ECO:0000256" key="16">
    <source>
        <dbReference type="ARBA" id="ARBA00054457"/>
    </source>
</evidence>
<reference evidence="23" key="1">
    <citation type="submission" date="2025-08" db="UniProtKB">
        <authorList>
            <consortium name="Ensembl"/>
        </authorList>
    </citation>
    <scope>IDENTIFICATION</scope>
</reference>
<keyword evidence="11" id="KW-0863">Zinc-finger</keyword>
<evidence type="ECO:0000256" key="20">
    <source>
        <dbReference type="SAM" id="MobiDB-lite"/>
    </source>
</evidence>
<dbReference type="GeneID" id="109518103"/>
<evidence type="ECO:0000256" key="14">
    <source>
        <dbReference type="ARBA" id="ARBA00022989"/>
    </source>
</evidence>
<comment type="subcellular location">
    <subcellularLocation>
        <location evidence="3">Cytoplasm</location>
    </subcellularLocation>
    <subcellularLocation>
        <location evidence="2">Membrane</location>
        <topology evidence="2">Single-pass membrane protein</topology>
    </subcellularLocation>
</comment>
<accession>A0A3Q2YZE9</accession>
<dbReference type="Pfam" id="PF01485">
    <property type="entry name" value="IBR"/>
    <property type="match status" value="1"/>
</dbReference>
<evidence type="ECO:0000313" key="24">
    <source>
        <dbReference type="Proteomes" id="UP000264820"/>
    </source>
</evidence>
<feature type="transmembrane region" description="Helical" evidence="21">
    <location>
        <begin position="507"/>
        <end position="535"/>
    </location>
</feature>
<keyword evidence="9" id="KW-0479">Metal-binding</keyword>
<dbReference type="EC" id="2.3.2.31" evidence="5"/>
<evidence type="ECO:0000256" key="13">
    <source>
        <dbReference type="ARBA" id="ARBA00022833"/>
    </source>
</evidence>
<comment type="catalytic activity">
    <reaction evidence="1">
        <text>[E2 ubiquitin-conjugating enzyme]-S-ubiquitinyl-L-cysteine + [acceptor protein]-L-lysine = [E2 ubiquitin-conjugating enzyme]-L-cysteine + [acceptor protein]-N(6)-ubiquitinyl-L-lysine.</text>
        <dbReference type="EC" id="2.3.2.31"/>
    </reaction>
</comment>
<keyword evidence="10" id="KW-0677">Repeat</keyword>
<evidence type="ECO:0000259" key="22">
    <source>
        <dbReference type="PROSITE" id="PS51873"/>
    </source>
</evidence>
<dbReference type="KEGG" id="hcq:109518103"/>
<dbReference type="Ensembl" id="ENSHCOT00000016122.1">
    <property type="protein sequence ID" value="ENSHCOP00000023664.1"/>
    <property type="gene ID" value="ENSHCOG00000012384.1"/>
</dbReference>
<dbReference type="GO" id="GO:0005737">
    <property type="term" value="C:cytoplasm"/>
    <property type="evidence" value="ECO:0007669"/>
    <property type="project" value="UniProtKB-SubCell"/>
</dbReference>
<dbReference type="InterPro" id="IPR047552">
    <property type="entry name" value="Rcat_RBR_RNF217"/>
</dbReference>
<dbReference type="InterPro" id="IPR002867">
    <property type="entry name" value="IBR_dom"/>
</dbReference>
<evidence type="ECO:0000256" key="4">
    <source>
        <dbReference type="ARBA" id="ARBA00004906"/>
    </source>
</evidence>
<dbReference type="Gene3D" id="3.30.40.10">
    <property type="entry name" value="Zinc/RING finger domain, C3HC4 (zinc finger)"/>
    <property type="match status" value="1"/>
</dbReference>
<feature type="region of interest" description="Disordered" evidence="20">
    <location>
        <begin position="77"/>
        <end position="104"/>
    </location>
</feature>
<keyword evidence="7" id="KW-0808">Transferase</keyword>
<dbReference type="FunFam" id="3.30.40.10:FF:000264">
    <property type="entry name" value="RBR-type E3 ubiquitin transferase"/>
    <property type="match status" value="1"/>
</dbReference>
<evidence type="ECO:0000256" key="8">
    <source>
        <dbReference type="ARBA" id="ARBA00022692"/>
    </source>
</evidence>
<dbReference type="OMA" id="CIANERH"/>
<dbReference type="Gene3D" id="1.20.120.1750">
    <property type="match status" value="1"/>
</dbReference>
<evidence type="ECO:0000256" key="7">
    <source>
        <dbReference type="ARBA" id="ARBA00022679"/>
    </source>
</evidence>
<dbReference type="Pfam" id="PF22191">
    <property type="entry name" value="IBR_1"/>
    <property type="match status" value="1"/>
</dbReference>
<dbReference type="PROSITE" id="PS51873">
    <property type="entry name" value="TRIAD"/>
    <property type="match status" value="1"/>
</dbReference>
<keyword evidence="8 21" id="KW-0812">Transmembrane</keyword>
<keyword evidence="15 21" id="KW-0472">Membrane</keyword>
<dbReference type="FunFam" id="1.20.120.1750:FF:000008">
    <property type="entry name" value="RBR-type E3 ubiquitin transferase"/>
    <property type="match status" value="1"/>
</dbReference>
<dbReference type="GO" id="GO:0061630">
    <property type="term" value="F:ubiquitin protein ligase activity"/>
    <property type="evidence" value="ECO:0007669"/>
    <property type="project" value="UniProtKB-EC"/>
</dbReference>
<evidence type="ECO:0000256" key="2">
    <source>
        <dbReference type="ARBA" id="ARBA00004167"/>
    </source>
</evidence>
<evidence type="ECO:0000256" key="21">
    <source>
        <dbReference type="SAM" id="Phobius"/>
    </source>
</evidence>
<dbReference type="GO" id="GO:0016567">
    <property type="term" value="P:protein ubiquitination"/>
    <property type="evidence" value="ECO:0007669"/>
    <property type="project" value="InterPro"/>
</dbReference>
<dbReference type="RefSeq" id="XP_019729305.1">
    <property type="nucleotide sequence ID" value="XM_019873746.1"/>
</dbReference>
<dbReference type="AlphaFoldDB" id="A0A3Q2YZE9"/>
<evidence type="ECO:0000256" key="15">
    <source>
        <dbReference type="ARBA" id="ARBA00023136"/>
    </source>
</evidence>
<evidence type="ECO:0000256" key="17">
    <source>
        <dbReference type="ARBA" id="ARBA00061413"/>
    </source>
</evidence>
<evidence type="ECO:0000256" key="3">
    <source>
        <dbReference type="ARBA" id="ARBA00004496"/>
    </source>
</evidence>
<evidence type="ECO:0000256" key="1">
    <source>
        <dbReference type="ARBA" id="ARBA00001798"/>
    </source>
</evidence>
<keyword evidence="24" id="KW-1185">Reference proteome</keyword>
<comment type="pathway">
    <text evidence="4">Protein modification; protein ubiquitination.</text>
</comment>
<dbReference type="GeneTree" id="ENSGT00730000111285"/>
<dbReference type="GO" id="GO:0008270">
    <property type="term" value="F:zinc ion binding"/>
    <property type="evidence" value="ECO:0007669"/>
    <property type="project" value="UniProtKB-KW"/>
</dbReference>
<dbReference type="InterPro" id="IPR044066">
    <property type="entry name" value="TRIAD_supradom"/>
</dbReference>
<protein>
    <recommendedName>
        <fullName evidence="18">E3 ubiquitin-protein ligase RNF217</fullName>
        <ecNumber evidence="5">2.3.2.31</ecNumber>
    </recommendedName>
    <alternativeName>
        <fullName evidence="19">RING finger protein 217</fullName>
    </alternativeName>
</protein>
<keyword evidence="6" id="KW-0963">Cytoplasm</keyword>
<evidence type="ECO:0000256" key="9">
    <source>
        <dbReference type="ARBA" id="ARBA00022723"/>
    </source>
</evidence>
<feature type="compositionally biased region" description="Acidic residues" evidence="20">
    <location>
        <begin position="77"/>
        <end position="87"/>
    </location>
</feature>
<dbReference type="CDD" id="cd20342">
    <property type="entry name" value="BRcat_RBR_RNF217"/>
    <property type="match status" value="1"/>
</dbReference>
<dbReference type="Proteomes" id="UP000264820">
    <property type="component" value="Unplaced"/>
</dbReference>
<evidence type="ECO:0000256" key="10">
    <source>
        <dbReference type="ARBA" id="ARBA00022737"/>
    </source>
</evidence>
<sequence>MGQERPVMEDDGHASHTCKTPTLIGALEAEEKVKSSLGTNQVEATLRNYLDRRISRGKYLPDDDEERRVEQQGVLEEQVEEEGDAEDNNNNNCNGGGGDRRGEDTLDFLSASWLASASPSDHAGTDAPMQGGAEDVHGDNAAVCDVTRDSRRDQRRQPGHAGVQNKPLLAELTSSDFGGFEIFSLFDTKHEKCDTGVTSRRSDPTSSAKEHIYCDVYCIANERHHDTVTSEVISASGEGLVLYTAEDLVNPLHESSLSRRSSQQGGSDGAAEAQPCRVCLDRKTMAPLPCCRKLVCDECLTLYVTSQVQVGKVHIRCPISECNGMLENTMVVSHLAGEDVLRYRYFLELSQLDSSTKPCPRCRHFTSLGRSSPARVENKYKVQCGSCQFVWCFKCHAPWHQGIKCRDYRKGDKQLRSWACVIERGQRNAQKCPKCKIHIKRTEGCDHMVCTQCNTNFCYRCGDRYRQLRYFGDHTSNLSVFGCKYRYLPEKPHLRRCIRGSICGVKLLLAPLVLLLVLVLGGVALVIGVIAYPVYYVCKKRTKRRTLGSWRS</sequence>
<comment type="function">
    <text evidence="16">E3 ubiquitin-protein ligase which accepts ubiquitin from E2 ubiquitin-conjugating enzymes in the form of a thioester and then directly transfers the ubiquitin to targeted substrates. Mediates the degradation of the iron exporter ferroportin/SLC40A1 and thus regulates iron homeostasis.</text>
</comment>
<comment type="similarity">
    <text evidence="17">Belongs to the RBR family. RNF217 subfamily.</text>
</comment>
<keyword evidence="14 21" id="KW-1133">Transmembrane helix</keyword>
<keyword evidence="13" id="KW-0862">Zinc</keyword>
<evidence type="ECO:0000256" key="5">
    <source>
        <dbReference type="ARBA" id="ARBA00012251"/>
    </source>
</evidence>
<evidence type="ECO:0000256" key="6">
    <source>
        <dbReference type="ARBA" id="ARBA00022490"/>
    </source>
</evidence>
<keyword evidence="12" id="KW-0833">Ubl conjugation pathway</keyword>
<reference evidence="23" key="2">
    <citation type="submission" date="2025-09" db="UniProtKB">
        <authorList>
            <consortium name="Ensembl"/>
        </authorList>
    </citation>
    <scope>IDENTIFICATION</scope>
</reference>
<dbReference type="InterPro" id="IPR031127">
    <property type="entry name" value="E3_UB_ligase_RBR"/>
</dbReference>
<evidence type="ECO:0000313" key="23">
    <source>
        <dbReference type="Ensembl" id="ENSHCOP00000023664.1"/>
    </source>
</evidence>
<dbReference type="STRING" id="109280.ENSHCOP00000023664"/>
<dbReference type="InterPro" id="IPR013083">
    <property type="entry name" value="Znf_RING/FYVE/PHD"/>
</dbReference>
<dbReference type="SUPFAM" id="SSF57850">
    <property type="entry name" value="RING/U-box"/>
    <property type="match status" value="3"/>
</dbReference>
<proteinExistence type="inferred from homology"/>
<feature type="domain" description="RING-type" evidence="22">
    <location>
        <begin position="272"/>
        <end position="487"/>
    </location>
</feature>
<name>A0A3Q2YZE9_HIPCM</name>
<evidence type="ECO:0000256" key="11">
    <source>
        <dbReference type="ARBA" id="ARBA00022771"/>
    </source>
</evidence>
<dbReference type="InterPro" id="IPR047551">
    <property type="entry name" value="BRcat_RBR_RNF217"/>
</dbReference>
<evidence type="ECO:0000256" key="12">
    <source>
        <dbReference type="ARBA" id="ARBA00022786"/>
    </source>
</evidence>
<dbReference type="PANTHER" id="PTHR11685">
    <property type="entry name" value="RBR FAMILY RING FINGER AND IBR DOMAIN-CONTAINING"/>
    <property type="match status" value="1"/>
</dbReference>
<dbReference type="CDD" id="cd20350">
    <property type="entry name" value="Rcat_RBR_RNF217"/>
    <property type="match status" value="1"/>
</dbReference>
<organism evidence="23 24">
    <name type="scientific">Hippocampus comes</name>
    <name type="common">Tiger tail seahorse</name>
    <dbReference type="NCBI Taxonomy" id="109280"/>
    <lineage>
        <taxon>Eukaryota</taxon>
        <taxon>Metazoa</taxon>
        <taxon>Chordata</taxon>
        <taxon>Craniata</taxon>
        <taxon>Vertebrata</taxon>
        <taxon>Euteleostomi</taxon>
        <taxon>Actinopterygii</taxon>
        <taxon>Neopterygii</taxon>
        <taxon>Teleostei</taxon>
        <taxon>Neoteleostei</taxon>
        <taxon>Acanthomorphata</taxon>
        <taxon>Syngnathiaria</taxon>
        <taxon>Syngnathiformes</taxon>
        <taxon>Syngnathoidei</taxon>
        <taxon>Syngnathidae</taxon>
        <taxon>Hippocampus</taxon>
    </lineage>
</organism>